<gene>
    <name evidence="1" type="ORF">PanWU01x14_240960</name>
</gene>
<evidence type="ECO:0000313" key="1">
    <source>
        <dbReference type="EMBL" id="PON47922.1"/>
    </source>
</evidence>
<dbReference type="AlphaFoldDB" id="A0A2P5BGK9"/>
<sequence>PRVWIVTPPVNVEYPLAFLKNDEILMLATPSGFFLYNLRSQIHRNLAFGEAAVKLAWEFSYVKSFLSVHRGS</sequence>
<accession>A0A2P5BGK9</accession>
<reference evidence="2" key="1">
    <citation type="submission" date="2016-06" db="EMBL/GenBank/DDBJ databases">
        <title>Parallel loss of symbiosis genes in relatives of nitrogen-fixing non-legume Parasponia.</title>
        <authorList>
            <person name="Van Velzen R."/>
            <person name="Holmer R."/>
            <person name="Bu F."/>
            <person name="Rutten L."/>
            <person name="Van Zeijl A."/>
            <person name="Liu W."/>
            <person name="Santuari L."/>
            <person name="Cao Q."/>
            <person name="Sharma T."/>
            <person name="Shen D."/>
            <person name="Roswanjaya Y."/>
            <person name="Wardhani T."/>
            <person name="Kalhor M.S."/>
            <person name="Jansen J."/>
            <person name="Van den Hoogen J."/>
            <person name="Gungor B."/>
            <person name="Hartog M."/>
            <person name="Hontelez J."/>
            <person name="Verver J."/>
            <person name="Yang W.-C."/>
            <person name="Schijlen E."/>
            <person name="Repin R."/>
            <person name="Schilthuizen M."/>
            <person name="Schranz E."/>
            <person name="Heidstra R."/>
            <person name="Miyata K."/>
            <person name="Fedorova E."/>
            <person name="Kohlen W."/>
            <person name="Bisseling T."/>
            <person name="Smit S."/>
            <person name="Geurts R."/>
        </authorList>
    </citation>
    <scope>NUCLEOTIDE SEQUENCE [LARGE SCALE GENOMIC DNA]</scope>
    <source>
        <strain evidence="2">cv. WU1-14</strain>
    </source>
</reference>
<dbReference type="EMBL" id="JXTB01000285">
    <property type="protein sequence ID" value="PON47922.1"/>
    <property type="molecule type" value="Genomic_DNA"/>
</dbReference>
<organism evidence="1 2">
    <name type="scientific">Parasponia andersonii</name>
    <name type="common">Sponia andersonii</name>
    <dbReference type="NCBI Taxonomy" id="3476"/>
    <lineage>
        <taxon>Eukaryota</taxon>
        <taxon>Viridiplantae</taxon>
        <taxon>Streptophyta</taxon>
        <taxon>Embryophyta</taxon>
        <taxon>Tracheophyta</taxon>
        <taxon>Spermatophyta</taxon>
        <taxon>Magnoliopsida</taxon>
        <taxon>eudicotyledons</taxon>
        <taxon>Gunneridae</taxon>
        <taxon>Pentapetalae</taxon>
        <taxon>rosids</taxon>
        <taxon>fabids</taxon>
        <taxon>Rosales</taxon>
        <taxon>Cannabaceae</taxon>
        <taxon>Parasponia</taxon>
    </lineage>
</organism>
<evidence type="ECO:0000313" key="2">
    <source>
        <dbReference type="Proteomes" id="UP000237105"/>
    </source>
</evidence>
<dbReference type="OrthoDB" id="1867629at2759"/>
<protein>
    <submittedName>
        <fullName evidence="1">Uncharacterized protein</fullName>
    </submittedName>
</protein>
<feature type="non-terminal residue" evidence="1">
    <location>
        <position position="1"/>
    </location>
</feature>
<name>A0A2P5BGK9_PARAD</name>
<keyword evidence="2" id="KW-1185">Reference proteome</keyword>
<comment type="caution">
    <text evidence="1">The sequence shown here is derived from an EMBL/GenBank/DDBJ whole genome shotgun (WGS) entry which is preliminary data.</text>
</comment>
<proteinExistence type="predicted"/>
<dbReference type="Proteomes" id="UP000237105">
    <property type="component" value="Unassembled WGS sequence"/>
</dbReference>